<organism evidence="2 3">
    <name type="scientific">Caballeronia novacaledonica</name>
    <dbReference type="NCBI Taxonomy" id="1544861"/>
    <lineage>
        <taxon>Bacteria</taxon>
        <taxon>Pseudomonadati</taxon>
        <taxon>Pseudomonadota</taxon>
        <taxon>Betaproteobacteria</taxon>
        <taxon>Burkholderiales</taxon>
        <taxon>Burkholderiaceae</taxon>
        <taxon>Caballeronia</taxon>
    </lineage>
</organism>
<dbReference type="EMBL" id="OGTP01000005">
    <property type="protein sequence ID" value="SPB14901.1"/>
    <property type="molecule type" value="Genomic_DNA"/>
</dbReference>
<gene>
    <name evidence="2" type="ORF">NOV72_02132</name>
</gene>
<feature type="transmembrane region" description="Helical" evidence="1">
    <location>
        <begin position="32"/>
        <end position="51"/>
    </location>
</feature>
<accession>A0A2U3I471</accession>
<dbReference type="AlphaFoldDB" id="A0A2U3I471"/>
<evidence type="ECO:0000256" key="1">
    <source>
        <dbReference type="SAM" id="Phobius"/>
    </source>
</evidence>
<dbReference type="RefSeq" id="WP_146149987.1">
    <property type="nucleotide sequence ID" value="NZ_OGTP01000005.1"/>
</dbReference>
<evidence type="ECO:0000313" key="3">
    <source>
        <dbReference type="Proteomes" id="UP000238169"/>
    </source>
</evidence>
<keyword evidence="1" id="KW-1133">Transmembrane helix</keyword>
<name>A0A2U3I471_9BURK</name>
<protein>
    <submittedName>
        <fullName evidence="2">Uncharacterized protein</fullName>
    </submittedName>
</protein>
<dbReference type="OrthoDB" id="8613813at2"/>
<reference evidence="3" key="1">
    <citation type="submission" date="2018-01" db="EMBL/GenBank/DDBJ databases">
        <authorList>
            <person name="Peeters C."/>
        </authorList>
    </citation>
    <scope>NUCLEOTIDE SEQUENCE [LARGE SCALE GENOMIC DNA]</scope>
</reference>
<proteinExistence type="predicted"/>
<keyword evidence="1" id="KW-0472">Membrane</keyword>
<evidence type="ECO:0000313" key="2">
    <source>
        <dbReference type="EMBL" id="SPB14901.1"/>
    </source>
</evidence>
<dbReference type="Proteomes" id="UP000238169">
    <property type="component" value="Unassembled WGS sequence"/>
</dbReference>
<keyword evidence="1" id="KW-0812">Transmembrane</keyword>
<sequence>MTSLNVILNRPNLPKVATTGQYSDLAGTPTAFIPPGALLSFLGSAVLVGYLQKSETSRQTQTPLPAISVHTSRPIQTIKMFCFHRWLFCPNMK</sequence>
<keyword evidence="3" id="KW-1185">Reference proteome</keyword>